<evidence type="ECO:0000256" key="2">
    <source>
        <dbReference type="SAM" id="SignalP"/>
    </source>
</evidence>
<evidence type="ECO:0000313" key="5">
    <source>
        <dbReference type="Proteomes" id="UP001153365"/>
    </source>
</evidence>
<dbReference type="Proteomes" id="UP001153365">
    <property type="component" value="Unassembled WGS sequence"/>
</dbReference>
<sequence length="145" mass="15149">MVFSSLMLIVNILNVFLTLTNQLVQGASVEIGRGLGRRQANLKGMGQATFYTPGLGACGETHTESEMVVAISKDLFQSLGGASSNPNQNPVCGKTVTASYQGKSCSVKIIDLCMSCAQGDLDLSPAAFKQLSDLSAGRISGVTWG</sequence>
<feature type="domain" description="RlpA-like protein double-psi beta-barrel" evidence="3">
    <location>
        <begin position="46"/>
        <end position="139"/>
    </location>
</feature>
<reference evidence="4" key="1">
    <citation type="submission" date="2022-06" db="EMBL/GenBank/DDBJ databases">
        <authorList>
            <consortium name="SYNGENTA / RWTH Aachen University"/>
        </authorList>
    </citation>
    <scope>NUCLEOTIDE SEQUENCE</scope>
</reference>
<dbReference type="InterPro" id="IPR009009">
    <property type="entry name" value="RlpA-like_DPBB"/>
</dbReference>
<evidence type="ECO:0000256" key="1">
    <source>
        <dbReference type="ARBA" id="ARBA00022729"/>
    </source>
</evidence>
<feature type="chain" id="PRO_5043370293" evidence="2">
    <location>
        <begin position="27"/>
        <end position="145"/>
    </location>
</feature>
<organism evidence="4 5">
    <name type="scientific">Phakopsora pachyrhizi</name>
    <name type="common">Asian soybean rust disease fungus</name>
    <dbReference type="NCBI Taxonomy" id="170000"/>
    <lineage>
        <taxon>Eukaryota</taxon>
        <taxon>Fungi</taxon>
        <taxon>Dikarya</taxon>
        <taxon>Basidiomycota</taxon>
        <taxon>Pucciniomycotina</taxon>
        <taxon>Pucciniomycetes</taxon>
        <taxon>Pucciniales</taxon>
        <taxon>Phakopsoraceae</taxon>
        <taxon>Phakopsora</taxon>
    </lineage>
</organism>
<dbReference type="InterPro" id="IPR036908">
    <property type="entry name" value="RlpA-like_sf"/>
</dbReference>
<dbReference type="PANTHER" id="PTHR31836">
    <property type="match status" value="1"/>
</dbReference>
<gene>
    <name evidence="4" type="ORF">PPACK8108_LOCUS12255</name>
</gene>
<accession>A0AAV0B1J0</accession>
<dbReference type="InterPro" id="IPR051477">
    <property type="entry name" value="Expansin_CellWall"/>
</dbReference>
<dbReference type="SUPFAM" id="SSF50685">
    <property type="entry name" value="Barwin-like endoglucanases"/>
    <property type="match status" value="1"/>
</dbReference>
<dbReference type="PANTHER" id="PTHR31836:SF28">
    <property type="entry name" value="SRCR DOMAIN-CONTAINING PROTEIN-RELATED"/>
    <property type="match status" value="1"/>
</dbReference>
<dbReference type="Pfam" id="PF03330">
    <property type="entry name" value="DPBB_1"/>
    <property type="match status" value="1"/>
</dbReference>
<proteinExistence type="predicted"/>
<keyword evidence="1 2" id="KW-0732">Signal</keyword>
<protein>
    <submittedName>
        <fullName evidence="4">RlpA-like double-psi beta-barrel-protein domain-containing protein-containing protein</fullName>
    </submittedName>
</protein>
<name>A0AAV0B1J0_PHAPC</name>
<feature type="signal peptide" evidence="2">
    <location>
        <begin position="1"/>
        <end position="26"/>
    </location>
</feature>
<evidence type="ECO:0000259" key="3">
    <source>
        <dbReference type="Pfam" id="PF03330"/>
    </source>
</evidence>
<dbReference type="AlphaFoldDB" id="A0AAV0B1J0"/>
<comment type="caution">
    <text evidence="4">The sequence shown here is derived from an EMBL/GenBank/DDBJ whole genome shotgun (WGS) entry which is preliminary data.</text>
</comment>
<keyword evidence="5" id="KW-1185">Reference proteome</keyword>
<evidence type="ECO:0000313" key="4">
    <source>
        <dbReference type="EMBL" id="CAH7677119.1"/>
    </source>
</evidence>
<dbReference type="CDD" id="cd22191">
    <property type="entry name" value="DPBB_RlpA_EXP_N-like"/>
    <property type="match status" value="1"/>
</dbReference>
<dbReference type="EMBL" id="CALTRL010002918">
    <property type="protein sequence ID" value="CAH7677119.1"/>
    <property type="molecule type" value="Genomic_DNA"/>
</dbReference>
<dbReference type="Gene3D" id="2.40.40.10">
    <property type="entry name" value="RlpA-like domain"/>
    <property type="match status" value="1"/>
</dbReference>